<gene>
    <name evidence="7" type="primary">nbtC</name>
    <name evidence="7" type="ORF">GIY30_11665</name>
</gene>
<dbReference type="PANTHER" id="PTHR43775:SF37">
    <property type="entry name" value="SI:DKEY-61P9.11"/>
    <property type="match status" value="1"/>
</dbReference>
<sequence length="1098" mass="115160">MSETSTVTVPSVGPRMPDGRVPVLVSSDASELVAAEAAALRDYVRTHPTVPVTAVADQLLRTRPARRHRALVLATDPHQLADALSALADGRAHPDVIRGTGAATARRVAYTFPGQGSQRPGMGRGYHILSEPYRRAIQECHTQSMRLFGTSPRDYVLGELADDDPAATDVRVIQPALFMQMVGLTAMWDAAGVTPALTVGHSQGEIAAAYRSGAMTLSDALTIVTIRARLVHELSPRGHTMAVVGIDVEECEDMLARHSGWAQLSVVNSAHILCISGKRDTVLEMVESLTAQGKFAKEIRVEYPAHTSVVSEYQPAFLDALGTYLEHESMLAGSLPCVGATLGGAVDDSMSLGDYWFWNLRNRVRFDKAISDAALTHGADLFVEMSEHPTLLLAIGETVAGIGDASTGPRQIIGTSRRDADGLAEFTRNVAAVAVADTGFRWDALTDAGAHAAPHPPLEGFPNTAMRRVHLWADRESGLGDDVNAPDWAARQVGRTVHRMQVGWLPLKRRKLQAPRRIAVLDPTGQCADLAAEICAAAPDQGAVATLIDPAGSTIGEQHGVADHDTVLLLTGMPGTKPDAAADHLAAVLADGRWRPGSGPLPEQFWWLTVDGEFVDRTTTANAVETNSPTVDLVQASISSALRCAATEYPTTRFRHLDLGTEGDTALADGRAAAVVSALHVAAEPEIAVRGSELFVKRLIPTTPDQTAATPVRPDTPHVLITGGTGKLGLEFCEYFASGGADRITLVSRSGGTTEVRRRIDAMRRRHHAAIDVVTCDIGDEAAIDELASRLPEPVGLVLHAALDYVAGPMDTISAEDIGVAIRSKVGGVRNVVRAITRADEFGVLLCSSLAATLGGRDQALYAMANRMVDVTAAELRADGIAAASVQWGLWRVQGPLDAEGVARVQGTGVVPMAPGAAIAAGLADRSADSIVLAADWAELRDLLAVLGTPQILAEIDDAAMASASVAAAHNAAVCDASASQGSASRDDRAHPGVGSAVADAASAPVPPAEPAAHGAAGPDTDRAQLLRTELAAAMGLSAGDLDLDPDLPLVALGLDSLQALDLRKRVQATLAQDLPIEAILGGATLREVIALMGADSP</sequence>
<accession>A0A6L7GTJ9</accession>
<dbReference type="Gene3D" id="3.30.70.3290">
    <property type="match status" value="1"/>
</dbReference>
<evidence type="ECO:0000256" key="5">
    <source>
        <dbReference type="SAM" id="MobiDB-lite"/>
    </source>
</evidence>
<dbReference type="InterPro" id="IPR036291">
    <property type="entry name" value="NAD(P)-bd_dom_sf"/>
</dbReference>
<dbReference type="Gene3D" id="1.10.1200.10">
    <property type="entry name" value="ACP-like"/>
    <property type="match status" value="1"/>
</dbReference>
<keyword evidence="8" id="KW-1185">Reference proteome</keyword>
<dbReference type="InterPro" id="IPR057326">
    <property type="entry name" value="KR_dom"/>
</dbReference>
<dbReference type="Gene3D" id="3.40.50.720">
    <property type="entry name" value="NAD(P)-binding Rossmann-like Domain"/>
    <property type="match status" value="1"/>
</dbReference>
<proteinExistence type="predicted"/>
<keyword evidence="3" id="KW-0808">Transferase</keyword>
<reference evidence="7 8" key="1">
    <citation type="submission" date="2019-11" db="EMBL/GenBank/DDBJ databases">
        <title>Gordonia sp. nov., a novel actinobacterium isolated from mangrove soil in Hainan.</title>
        <authorList>
            <person name="Huang X."/>
            <person name="Xie Y."/>
            <person name="Chu X."/>
            <person name="Xiao K."/>
        </authorList>
    </citation>
    <scope>NUCLEOTIDE SEQUENCE [LARGE SCALE GENOMIC DNA]</scope>
    <source>
        <strain evidence="7 8">HNM0687</strain>
    </source>
</reference>
<dbReference type="InterPro" id="IPR020806">
    <property type="entry name" value="PKS_PP-bd"/>
</dbReference>
<dbReference type="PROSITE" id="PS00012">
    <property type="entry name" value="PHOSPHOPANTETHEINE"/>
    <property type="match status" value="1"/>
</dbReference>
<dbReference type="Pfam" id="PF00698">
    <property type="entry name" value="Acyl_transf_1"/>
    <property type="match status" value="1"/>
</dbReference>
<dbReference type="GO" id="GO:0004312">
    <property type="term" value="F:fatty acid synthase activity"/>
    <property type="evidence" value="ECO:0007669"/>
    <property type="project" value="TreeGrafter"/>
</dbReference>
<dbReference type="SMART" id="SM00823">
    <property type="entry name" value="PKS_PP"/>
    <property type="match status" value="1"/>
</dbReference>
<evidence type="ECO:0000256" key="2">
    <source>
        <dbReference type="ARBA" id="ARBA00022553"/>
    </source>
</evidence>
<dbReference type="SMART" id="SM00827">
    <property type="entry name" value="PKS_AT"/>
    <property type="match status" value="1"/>
</dbReference>
<feature type="compositionally biased region" description="Low complexity" evidence="5">
    <location>
        <begin position="992"/>
        <end position="1004"/>
    </location>
</feature>
<evidence type="ECO:0000256" key="1">
    <source>
        <dbReference type="ARBA" id="ARBA00022450"/>
    </source>
</evidence>
<dbReference type="Pfam" id="PF08659">
    <property type="entry name" value="KR"/>
    <property type="match status" value="1"/>
</dbReference>
<dbReference type="PROSITE" id="PS50075">
    <property type="entry name" value="CARRIER"/>
    <property type="match status" value="1"/>
</dbReference>
<feature type="region of interest" description="Disordered" evidence="5">
    <location>
        <begin position="980"/>
        <end position="1020"/>
    </location>
</feature>
<dbReference type="GO" id="GO:0006633">
    <property type="term" value="P:fatty acid biosynthetic process"/>
    <property type="evidence" value="ECO:0007669"/>
    <property type="project" value="TreeGrafter"/>
</dbReference>
<dbReference type="InterPro" id="IPR050091">
    <property type="entry name" value="PKS_NRPS_Biosynth_Enz"/>
</dbReference>
<dbReference type="CDD" id="cd05274">
    <property type="entry name" value="KR_FAS_SDR_x"/>
    <property type="match status" value="1"/>
</dbReference>
<feature type="domain" description="Carrier" evidence="6">
    <location>
        <begin position="1021"/>
        <end position="1097"/>
    </location>
</feature>
<dbReference type="Proteomes" id="UP000475545">
    <property type="component" value="Unassembled WGS sequence"/>
</dbReference>
<evidence type="ECO:0000256" key="4">
    <source>
        <dbReference type="ARBA" id="ARBA00023268"/>
    </source>
</evidence>
<dbReference type="InterPro" id="IPR013968">
    <property type="entry name" value="PKS_KR"/>
</dbReference>
<dbReference type="InterPro" id="IPR016035">
    <property type="entry name" value="Acyl_Trfase/lysoPLipase"/>
</dbReference>
<dbReference type="InterPro" id="IPR016036">
    <property type="entry name" value="Malonyl_transacylase_ACP-bd"/>
</dbReference>
<name>A0A6L7GTJ9_9ACTN</name>
<dbReference type="GO" id="GO:0005886">
    <property type="term" value="C:plasma membrane"/>
    <property type="evidence" value="ECO:0007669"/>
    <property type="project" value="TreeGrafter"/>
</dbReference>
<dbReference type="GO" id="GO:0071770">
    <property type="term" value="P:DIM/DIP cell wall layer assembly"/>
    <property type="evidence" value="ECO:0007669"/>
    <property type="project" value="TreeGrafter"/>
</dbReference>
<dbReference type="SUPFAM" id="SSF47336">
    <property type="entry name" value="ACP-like"/>
    <property type="match status" value="1"/>
</dbReference>
<evidence type="ECO:0000256" key="3">
    <source>
        <dbReference type="ARBA" id="ARBA00022679"/>
    </source>
</evidence>
<dbReference type="SUPFAM" id="SSF52151">
    <property type="entry name" value="FabD/lysophospholipase-like"/>
    <property type="match status" value="1"/>
</dbReference>
<dbReference type="GO" id="GO:0005737">
    <property type="term" value="C:cytoplasm"/>
    <property type="evidence" value="ECO:0007669"/>
    <property type="project" value="TreeGrafter"/>
</dbReference>
<dbReference type="EMBL" id="WMBR01000002">
    <property type="protein sequence ID" value="MXP22005.1"/>
    <property type="molecule type" value="Genomic_DNA"/>
</dbReference>
<dbReference type="InterPro" id="IPR014043">
    <property type="entry name" value="Acyl_transferase_dom"/>
</dbReference>
<keyword evidence="2" id="KW-0597">Phosphoprotein</keyword>
<dbReference type="PANTHER" id="PTHR43775">
    <property type="entry name" value="FATTY ACID SYNTHASE"/>
    <property type="match status" value="1"/>
</dbReference>
<dbReference type="InterPro" id="IPR001227">
    <property type="entry name" value="Ac_transferase_dom_sf"/>
</dbReference>
<protein>
    <submittedName>
        <fullName evidence="7">Nocobactin polyketide synthase NbtC</fullName>
    </submittedName>
</protein>
<dbReference type="InterPro" id="IPR009081">
    <property type="entry name" value="PP-bd_ACP"/>
</dbReference>
<keyword evidence="4" id="KW-0511">Multifunctional enzyme</keyword>
<evidence type="ECO:0000313" key="8">
    <source>
        <dbReference type="Proteomes" id="UP000475545"/>
    </source>
</evidence>
<dbReference type="SUPFAM" id="SSF51735">
    <property type="entry name" value="NAD(P)-binding Rossmann-fold domains"/>
    <property type="match status" value="2"/>
</dbReference>
<dbReference type="Pfam" id="PF00550">
    <property type="entry name" value="PP-binding"/>
    <property type="match status" value="1"/>
</dbReference>
<organism evidence="7 8">
    <name type="scientific">Gordonia mangrovi</name>
    <dbReference type="NCBI Taxonomy" id="2665643"/>
    <lineage>
        <taxon>Bacteria</taxon>
        <taxon>Bacillati</taxon>
        <taxon>Actinomycetota</taxon>
        <taxon>Actinomycetes</taxon>
        <taxon>Mycobacteriales</taxon>
        <taxon>Gordoniaceae</taxon>
        <taxon>Gordonia</taxon>
    </lineage>
</organism>
<dbReference type="InterPro" id="IPR006162">
    <property type="entry name" value="Ppantetheine_attach_site"/>
</dbReference>
<dbReference type="InterPro" id="IPR036736">
    <property type="entry name" value="ACP-like_sf"/>
</dbReference>
<dbReference type="SMART" id="SM00822">
    <property type="entry name" value="PKS_KR"/>
    <property type="match status" value="1"/>
</dbReference>
<dbReference type="Gene3D" id="3.40.366.10">
    <property type="entry name" value="Malonyl-Coenzyme A Acyl Carrier Protein, domain 2"/>
    <property type="match status" value="1"/>
</dbReference>
<dbReference type="AlphaFoldDB" id="A0A6L7GTJ9"/>
<dbReference type="SUPFAM" id="SSF55048">
    <property type="entry name" value="Probable ACP-binding domain of malonyl-CoA ACP transacylase"/>
    <property type="match status" value="1"/>
</dbReference>
<evidence type="ECO:0000259" key="6">
    <source>
        <dbReference type="PROSITE" id="PS50075"/>
    </source>
</evidence>
<evidence type="ECO:0000313" key="7">
    <source>
        <dbReference type="EMBL" id="MXP22005.1"/>
    </source>
</evidence>
<dbReference type="GO" id="GO:0031177">
    <property type="term" value="F:phosphopantetheine binding"/>
    <property type="evidence" value="ECO:0007669"/>
    <property type="project" value="InterPro"/>
</dbReference>
<dbReference type="NCBIfam" id="NF037941">
    <property type="entry name" value="PKS_NbtC"/>
    <property type="match status" value="1"/>
</dbReference>
<comment type="caution">
    <text evidence="7">The sequence shown here is derived from an EMBL/GenBank/DDBJ whole genome shotgun (WGS) entry which is preliminary data.</text>
</comment>
<keyword evidence="1" id="KW-0596">Phosphopantetheine</keyword>